<dbReference type="OrthoDB" id="4397445at2"/>
<keyword evidence="1" id="KW-0812">Transmembrane</keyword>
<dbReference type="Pfam" id="PF10081">
    <property type="entry name" value="Abhydrolase_9"/>
    <property type="match status" value="1"/>
</dbReference>
<evidence type="ECO:0000259" key="3">
    <source>
        <dbReference type="Pfam" id="PF15420"/>
    </source>
</evidence>
<proteinExistence type="predicted"/>
<reference evidence="4 5" key="1">
    <citation type="journal article" date="2016" name="Front. Microbiol.">
        <title>Fuerstia marisgermanicae gen. nov., sp. nov., an Unusual Member of the Phylum Planctomycetes from the German Wadden Sea.</title>
        <authorList>
            <person name="Kohn T."/>
            <person name="Heuer A."/>
            <person name="Jogler M."/>
            <person name="Vollmers J."/>
            <person name="Boedeker C."/>
            <person name="Bunk B."/>
            <person name="Rast P."/>
            <person name="Borchert D."/>
            <person name="Glockner I."/>
            <person name="Freese H.M."/>
            <person name="Klenk H.P."/>
            <person name="Overmann J."/>
            <person name="Kaster A.K."/>
            <person name="Rohde M."/>
            <person name="Wiegand S."/>
            <person name="Jogler C."/>
        </authorList>
    </citation>
    <scope>NUCLEOTIDE SEQUENCE [LARGE SCALE GENOMIC DNA]</scope>
    <source>
        <strain evidence="4 5">NH11</strain>
    </source>
</reference>
<feature type="transmembrane region" description="Helical" evidence="1">
    <location>
        <begin position="12"/>
        <end position="35"/>
    </location>
</feature>
<feature type="domain" description="Alpha/beta-hydrolase catalytic" evidence="2">
    <location>
        <begin position="261"/>
        <end position="549"/>
    </location>
</feature>
<dbReference type="Pfam" id="PF15420">
    <property type="entry name" value="Abhydrolase_9_N"/>
    <property type="match status" value="1"/>
</dbReference>
<dbReference type="AlphaFoldDB" id="A0A1P8WA76"/>
<keyword evidence="1" id="KW-1133">Transmembrane helix</keyword>
<dbReference type="InterPro" id="IPR027788">
    <property type="entry name" value="Alpha/beta-hydrolase_N_dom"/>
</dbReference>
<feature type="transmembrane region" description="Helical" evidence="1">
    <location>
        <begin position="167"/>
        <end position="189"/>
    </location>
</feature>
<dbReference type="InterPro" id="IPR027787">
    <property type="entry name" value="Alpha/beta-hydrolase_catalytic"/>
</dbReference>
<feature type="transmembrane region" description="Helical" evidence="1">
    <location>
        <begin position="47"/>
        <end position="68"/>
    </location>
</feature>
<feature type="transmembrane region" description="Helical" evidence="1">
    <location>
        <begin position="128"/>
        <end position="155"/>
    </location>
</feature>
<feature type="domain" description="Alpha/beta-hydrolase N-terminal" evidence="3">
    <location>
        <begin position="37"/>
        <end position="244"/>
    </location>
</feature>
<dbReference type="SUPFAM" id="SSF53474">
    <property type="entry name" value="alpha/beta-Hydrolases"/>
    <property type="match status" value="1"/>
</dbReference>
<keyword evidence="5" id="KW-1185">Reference proteome</keyword>
<protein>
    <submittedName>
        <fullName evidence="4">Putative membrane protein</fullName>
    </submittedName>
</protein>
<gene>
    <name evidence="4" type="ORF">Fuma_00546</name>
</gene>
<feature type="transmembrane region" description="Helical" evidence="1">
    <location>
        <begin position="89"/>
        <end position="108"/>
    </location>
</feature>
<organism evidence="4 5">
    <name type="scientific">Fuerstiella marisgermanici</name>
    <dbReference type="NCBI Taxonomy" id="1891926"/>
    <lineage>
        <taxon>Bacteria</taxon>
        <taxon>Pseudomonadati</taxon>
        <taxon>Planctomycetota</taxon>
        <taxon>Planctomycetia</taxon>
        <taxon>Planctomycetales</taxon>
        <taxon>Planctomycetaceae</taxon>
        <taxon>Fuerstiella</taxon>
    </lineage>
</organism>
<evidence type="ECO:0000259" key="2">
    <source>
        <dbReference type="Pfam" id="PF10081"/>
    </source>
</evidence>
<evidence type="ECO:0000313" key="5">
    <source>
        <dbReference type="Proteomes" id="UP000187735"/>
    </source>
</evidence>
<dbReference type="InterPro" id="IPR029058">
    <property type="entry name" value="AB_hydrolase_fold"/>
</dbReference>
<accession>A0A1P8WA76</accession>
<evidence type="ECO:0000313" key="4">
    <source>
        <dbReference type="EMBL" id="APZ90962.1"/>
    </source>
</evidence>
<sequence>MHVHRIRSALTAWFGRLVASFSVASTALGLLFFSASLTPSLLPRPPILQGILGGVSLIVGYAIAKATIAVWRFMQLRELNSTNARRVSLVLLVITGLVSALTLSRMTVWQNSIRDRMHMSGVDSSYPFSVLTTAIVVATVLLLVARAIGFLIHSVSNRLKKVMPPRVALVVSTVVLSFMIISLVDGLIVKTALHAADEAFASIDQATYDELSQPERSMASGSPDSLIRWSDIGRNGKIFVAEGPTAEDISILTGRPAKTPIRVYAGYNTEDSLARRAKVALDELIRVGGFERRVLVVATPTGTGWLDPSSVDPLDYLHDGDIATVSMQYSYLPSWLTIMIDPDRSRDAAKALFREVHSHWSSLDKADRPKLYVFGLSLGSLGTEAAFDFYDLIGDPIDGAVLSGPPFPSTIWPELVRNRQSETPAWLPQFRGGDLVRFMSREAVAVPAGAKWGVMRIMYIQHGSDPMSWFSPSLAYREPDWLTSEKAPDVSPYFRWFPVVTFLQVGFDVPMATAAPLGYAHNYSPAEYIDAWIEVTAPEAWTDDDTKALKAAYADFNPAPI</sequence>
<name>A0A1P8WA76_9PLAN</name>
<dbReference type="InterPro" id="IPR012037">
    <property type="entry name" value="Alpha/beta-hydrolase_fam"/>
</dbReference>
<dbReference type="KEGG" id="fmr:Fuma_00546"/>
<evidence type="ECO:0000256" key="1">
    <source>
        <dbReference type="SAM" id="Phobius"/>
    </source>
</evidence>
<dbReference type="EMBL" id="CP017641">
    <property type="protein sequence ID" value="APZ90962.1"/>
    <property type="molecule type" value="Genomic_DNA"/>
</dbReference>
<dbReference type="Proteomes" id="UP000187735">
    <property type="component" value="Chromosome"/>
</dbReference>
<dbReference type="STRING" id="1891926.Fuma_00546"/>
<dbReference type="PIRSF" id="PIRSF007542">
    <property type="entry name" value="UCP007542"/>
    <property type="match status" value="1"/>
</dbReference>
<keyword evidence="1" id="KW-0472">Membrane</keyword>